<accession>A0AA40B2W6</accession>
<dbReference type="EMBL" id="JAUKTV010000010">
    <property type="protein sequence ID" value="KAK0726615.1"/>
    <property type="molecule type" value="Genomic_DNA"/>
</dbReference>
<evidence type="ECO:0000313" key="4">
    <source>
        <dbReference type="Proteomes" id="UP001172159"/>
    </source>
</evidence>
<dbReference type="Proteomes" id="UP001172159">
    <property type="component" value="Unassembled WGS sequence"/>
</dbReference>
<organism evidence="3 4">
    <name type="scientific">Apiosordaria backusii</name>
    <dbReference type="NCBI Taxonomy" id="314023"/>
    <lineage>
        <taxon>Eukaryota</taxon>
        <taxon>Fungi</taxon>
        <taxon>Dikarya</taxon>
        <taxon>Ascomycota</taxon>
        <taxon>Pezizomycotina</taxon>
        <taxon>Sordariomycetes</taxon>
        <taxon>Sordariomycetidae</taxon>
        <taxon>Sordariales</taxon>
        <taxon>Lasiosphaeriaceae</taxon>
        <taxon>Apiosordaria</taxon>
    </lineage>
</organism>
<name>A0AA40B2W6_9PEZI</name>
<feature type="signal peptide" evidence="2">
    <location>
        <begin position="1"/>
        <end position="19"/>
    </location>
</feature>
<dbReference type="AlphaFoldDB" id="A0AA40B2W6"/>
<evidence type="ECO:0000313" key="3">
    <source>
        <dbReference type="EMBL" id="KAK0726615.1"/>
    </source>
</evidence>
<feature type="region of interest" description="Disordered" evidence="1">
    <location>
        <begin position="274"/>
        <end position="329"/>
    </location>
</feature>
<evidence type="ECO:0000256" key="2">
    <source>
        <dbReference type="SAM" id="SignalP"/>
    </source>
</evidence>
<feature type="compositionally biased region" description="Gly residues" evidence="1">
    <location>
        <begin position="294"/>
        <end position="327"/>
    </location>
</feature>
<keyword evidence="4" id="KW-1185">Reference proteome</keyword>
<protein>
    <submittedName>
        <fullName evidence="3">Uncharacterized protein</fullName>
    </submittedName>
</protein>
<proteinExistence type="predicted"/>
<feature type="chain" id="PRO_5041228385" evidence="2">
    <location>
        <begin position="20"/>
        <end position="360"/>
    </location>
</feature>
<keyword evidence="2" id="KW-0732">Signal</keyword>
<evidence type="ECO:0000256" key="1">
    <source>
        <dbReference type="SAM" id="MobiDB-lite"/>
    </source>
</evidence>
<comment type="caution">
    <text evidence="3">The sequence shown here is derived from an EMBL/GenBank/DDBJ whole genome shotgun (WGS) entry which is preliminary data.</text>
</comment>
<reference evidence="3" key="1">
    <citation type="submission" date="2023-06" db="EMBL/GenBank/DDBJ databases">
        <title>Genome-scale phylogeny and comparative genomics of the fungal order Sordariales.</title>
        <authorList>
            <consortium name="Lawrence Berkeley National Laboratory"/>
            <person name="Hensen N."/>
            <person name="Bonometti L."/>
            <person name="Westerberg I."/>
            <person name="Brannstrom I.O."/>
            <person name="Guillou S."/>
            <person name="Cros-Aarteil S."/>
            <person name="Calhoun S."/>
            <person name="Haridas S."/>
            <person name="Kuo A."/>
            <person name="Mondo S."/>
            <person name="Pangilinan J."/>
            <person name="Riley R."/>
            <person name="Labutti K."/>
            <person name="Andreopoulos B."/>
            <person name="Lipzen A."/>
            <person name="Chen C."/>
            <person name="Yanf M."/>
            <person name="Daum C."/>
            <person name="Ng V."/>
            <person name="Clum A."/>
            <person name="Steindorff A."/>
            <person name="Ohm R."/>
            <person name="Martin F."/>
            <person name="Silar P."/>
            <person name="Natvig D."/>
            <person name="Lalanne C."/>
            <person name="Gautier V."/>
            <person name="Ament-Velasquez S.L."/>
            <person name="Kruys A."/>
            <person name="Hutchinson M.I."/>
            <person name="Powell A.J."/>
            <person name="Barry K."/>
            <person name="Miller A.N."/>
            <person name="Grigoriev I.V."/>
            <person name="Debuchy R."/>
            <person name="Gladieux P."/>
            <person name="Thoren M.H."/>
            <person name="Johannesson H."/>
        </authorList>
    </citation>
    <scope>NUCLEOTIDE SEQUENCE</scope>
    <source>
        <strain evidence="3">CBS 540.89</strain>
    </source>
</reference>
<feature type="compositionally biased region" description="Acidic residues" evidence="1">
    <location>
        <begin position="280"/>
        <end position="292"/>
    </location>
</feature>
<gene>
    <name evidence="3" type="ORF">B0T21DRAFT_385806</name>
</gene>
<sequence>MSPIAPNTLLCLLALGATATTQQPEFVEKQEAFTFKNDSSLGIDLTPLPTNYWSAAFASGHNATSSAQVKAYNMSQEYPGSPLPDDQPWEYTIKLLVKTSKSHLQPSPSNSSLLEIPQHPSWSACAVTFISSGWTQTEPLPGPGCSGFLSQDCIDELAKSLEEAYRNSTDNTFKNRVYNQCPLPVPDIMPRRCQPKGGVTGVGGALEQQRTVNGFVVRDQINGTYDWLKLAHVGNSTAGAYKQAVSQVYVVGHIWGYNGEAEVTCLKAEVVEGGVVDKPDNEEEKEDEEDDNGNNGGGGNGGGGNGTGNGNEGGNGNGNGNSGGGGSNPFENIAAMSLGLSTEGLCKLALAAVAVSFFSL</sequence>